<evidence type="ECO:0000313" key="1">
    <source>
        <dbReference type="EMBL" id="VAW94806.1"/>
    </source>
</evidence>
<proteinExistence type="predicted"/>
<reference evidence="1" key="1">
    <citation type="submission" date="2018-06" db="EMBL/GenBank/DDBJ databases">
        <authorList>
            <person name="Zhirakovskaya E."/>
        </authorList>
    </citation>
    <scope>NUCLEOTIDE SEQUENCE</scope>
</reference>
<protein>
    <submittedName>
        <fullName evidence="1">Uncharacterized protein</fullName>
    </submittedName>
</protein>
<accession>A0A3B1AQ49</accession>
<organism evidence="1">
    <name type="scientific">hydrothermal vent metagenome</name>
    <dbReference type="NCBI Taxonomy" id="652676"/>
    <lineage>
        <taxon>unclassified sequences</taxon>
        <taxon>metagenomes</taxon>
        <taxon>ecological metagenomes</taxon>
    </lineage>
</organism>
<dbReference type="AlphaFoldDB" id="A0A3B1AQ49"/>
<gene>
    <name evidence="1" type="ORF">MNBD_GAMMA23-1190</name>
</gene>
<dbReference type="EMBL" id="UOFT01000040">
    <property type="protein sequence ID" value="VAW94806.1"/>
    <property type="molecule type" value="Genomic_DNA"/>
</dbReference>
<sequence>MKAEIHLLNGKIKKIVLKDKGRDLDAAKRKEFEGFVNFYATDIVEKWVDYFVKKKHITPKHITQRVRNVRTIG</sequence>
<name>A0A3B1AQ49_9ZZZZ</name>